<evidence type="ECO:0000313" key="3">
    <source>
        <dbReference type="Proteomes" id="UP001151760"/>
    </source>
</evidence>
<protein>
    <submittedName>
        <fullName evidence="2">Uncharacterized protein</fullName>
    </submittedName>
</protein>
<evidence type="ECO:0000313" key="2">
    <source>
        <dbReference type="EMBL" id="GJT35769.1"/>
    </source>
</evidence>
<keyword evidence="3" id="KW-1185">Reference proteome</keyword>
<comment type="caution">
    <text evidence="2">The sequence shown here is derived from an EMBL/GenBank/DDBJ whole genome shotgun (WGS) entry which is preliminary data.</text>
</comment>
<dbReference type="EMBL" id="BQNB010015078">
    <property type="protein sequence ID" value="GJT35769.1"/>
    <property type="molecule type" value="Genomic_DNA"/>
</dbReference>
<proteinExistence type="predicted"/>
<evidence type="ECO:0000256" key="1">
    <source>
        <dbReference type="SAM" id="MobiDB-lite"/>
    </source>
</evidence>
<gene>
    <name evidence="2" type="ORF">Tco_0926188</name>
</gene>
<sequence>MGTSSKFQTVPNSSVEQSIPTTSQPPHILNNSKGKGIDMGTKKRGNTNVLAGSSKKRGTIRIGSPIKRGEYNQVTEGSSMSNLTAEEYHHKMDMKALYADQREIAGEEAEQERIRQIWAENEANDLY</sequence>
<name>A0ABQ5DG44_9ASTR</name>
<reference evidence="2" key="1">
    <citation type="journal article" date="2022" name="Int. J. Mol. Sci.">
        <title>Draft Genome of Tanacetum Coccineum: Genomic Comparison of Closely Related Tanacetum-Family Plants.</title>
        <authorList>
            <person name="Yamashiro T."/>
            <person name="Shiraishi A."/>
            <person name="Nakayama K."/>
            <person name="Satake H."/>
        </authorList>
    </citation>
    <scope>NUCLEOTIDE SEQUENCE</scope>
</reference>
<accession>A0ABQ5DG44</accession>
<dbReference type="Proteomes" id="UP001151760">
    <property type="component" value="Unassembled WGS sequence"/>
</dbReference>
<feature type="compositionally biased region" description="Polar residues" evidence="1">
    <location>
        <begin position="1"/>
        <end position="33"/>
    </location>
</feature>
<organism evidence="2 3">
    <name type="scientific">Tanacetum coccineum</name>
    <dbReference type="NCBI Taxonomy" id="301880"/>
    <lineage>
        <taxon>Eukaryota</taxon>
        <taxon>Viridiplantae</taxon>
        <taxon>Streptophyta</taxon>
        <taxon>Embryophyta</taxon>
        <taxon>Tracheophyta</taxon>
        <taxon>Spermatophyta</taxon>
        <taxon>Magnoliopsida</taxon>
        <taxon>eudicotyledons</taxon>
        <taxon>Gunneridae</taxon>
        <taxon>Pentapetalae</taxon>
        <taxon>asterids</taxon>
        <taxon>campanulids</taxon>
        <taxon>Asterales</taxon>
        <taxon>Asteraceae</taxon>
        <taxon>Asteroideae</taxon>
        <taxon>Anthemideae</taxon>
        <taxon>Anthemidinae</taxon>
        <taxon>Tanacetum</taxon>
    </lineage>
</organism>
<reference evidence="2" key="2">
    <citation type="submission" date="2022-01" db="EMBL/GenBank/DDBJ databases">
        <authorList>
            <person name="Yamashiro T."/>
            <person name="Shiraishi A."/>
            <person name="Satake H."/>
            <person name="Nakayama K."/>
        </authorList>
    </citation>
    <scope>NUCLEOTIDE SEQUENCE</scope>
</reference>
<feature type="region of interest" description="Disordered" evidence="1">
    <location>
        <begin position="1"/>
        <end position="59"/>
    </location>
</feature>